<evidence type="ECO:0000313" key="6">
    <source>
        <dbReference type="Proteomes" id="UP000823868"/>
    </source>
</evidence>
<dbReference type="InterPro" id="IPR051312">
    <property type="entry name" value="Diverse_Substr_Oxidored"/>
</dbReference>
<accession>A0A9D1Y701</accession>
<dbReference type="GO" id="GO:0016491">
    <property type="term" value="F:oxidoreductase activity"/>
    <property type="evidence" value="ECO:0007669"/>
    <property type="project" value="UniProtKB-KW"/>
</dbReference>
<comment type="caution">
    <text evidence="5">The sequence shown here is derived from an EMBL/GenBank/DDBJ whole genome shotgun (WGS) entry which is preliminary data.</text>
</comment>
<dbReference type="Pfam" id="PF00941">
    <property type="entry name" value="FAD_binding_5"/>
    <property type="match status" value="1"/>
</dbReference>
<dbReference type="InterPro" id="IPR002346">
    <property type="entry name" value="Mopterin_DH_FAD-bd"/>
</dbReference>
<dbReference type="InterPro" id="IPR016169">
    <property type="entry name" value="FAD-bd_PCMH_sub2"/>
</dbReference>
<evidence type="ECO:0000256" key="1">
    <source>
        <dbReference type="ARBA" id="ARBA00022630"/>
    </source>
</evidence>
<reference evidence="5" key="1">
    <citation type="journal article" date="2021" name="PeerJ">
        <title>Extensive microbial diversity within the chicken gut microbiome revealed by metagenomics and culture.</title>
        <authorList>
            <person name="Gilroy R."/>
            <person name="Ravi A."/>
            <person name="Getino M."/>
            <person name="Pursley I."/>
            <person name="Horton D.L."/>
            <person name="Alikhan N.F."/>
            <person name="Baker D."/>
            <person name="Gharbi K."/>
            <person name="Hall N."/>
            <person name="Watson M."/>
            <person name="Adriaenssens E.M."/>
            <person name="Foster-Nyarko E."/>
            <person name="Jarju S."/>
            <person name="Secka A."/>
            <person name="Antonio M."/>
            <person name="Oren A."/>
            <person name="Chaudhuri R.R."/>
            <person name="La Ragione R."/>
            <person name="Hildebrand F."/>
            <person name="Pallen M.J."/>
        </authorList>
    </citation>
    <scope>NUCLEOTIDE SEQUENCE</scope>
    <source>
        <strain evidence="5">ChiBcec16_6824</strain>
    </source>
</reference>
<protein>
    <submittedName>
        <fullName evidence="5">FAD binding domain-containing protein</fullName>
    </submittedName>
</protein>
<dbReference type="PROSITE" id="PS51387">
    <property type="entry name" value="FAD_PCMH"/>
    <property type="match status" value="1"/>
</dbReference>
<dbReference type="InterPro" id="IPR036318">
    <property type="entry name" value="FAD-bd_PCMH-like_sf"/>
</dbReference>
<dbReference type="InterPro" id="IPR036683">
    <property type="entry name" value="CO_DH_flav_C_dom_sf"/>
</dbReference>
<evidence type="ECO:0000313" key="5">
    <source>
        <dbReference type="EMBL" id="HIY20616.1"/>
    </source>
</evidence>
<keyword evidence="3" id="KW-0560">Oxidoreductase</keyword>
<dbReference type="EMBL" id="DXDX01000038">
    <property type="protein sequence ID" value="HIY20616.1"/>
    <property type="molecule type" value="Genomic_DNA"/>
</dbReference>
<dbReference type="Gene3D" id="3.30.43.10">
    <property type="entry name" value="Uridine Diphospho-n-acetylenolpyruvylglucosamine Reductase, domain 2"/>
    <property type="match status" value="1"/>
</dbReference>
<evidence type="ECO:0000256" key="2">
    <source>
        <dbReference type="ARBA" id="ARBA00022827"/>
    </source>
</evidence>
<dbReference type="AlphaFoldDB" id="A0A9D1Y701"/>
<keyword evidence="1" id="KW-0285">Flavoprotein</keyword>
<dbReference type="SUPFAM" id="SSF55447">
    <property type="entry name" value="CO dehydrogenase flavoprotein C-terminal domain-like"/>
    <property type="match status" value="1"/>
</dbReference>
<dbReference type="SMART" id="SM01092">
    <property type="entry name" value="CO_deh_flav_C"/>
    <property type="match status" value="1"/>
</dbReference>
<feature type="domain" description="FAD-binding PCMH-type" evidence="4">
    <location>
        <begin position="1"/>
        <end position="173"/>
    </location>
</feature>
<dbReference type="Gene3D" id="3.30.465.10">
    <property type="match status" value="1"/>
</dbReference>
<organism evidence="5 6">
    <name type="scientific">Candidatus Flavonifractor merdigallinarum</name>
    <dbReference type="NCBI Taxonomy" id="2838589"/>
    <lineage>
        <taxon>Bacteria</taxon>
        <taxon>Bacillati</taxon>
        <taxon>Bacillota</taxon>
        <taxon>Clostridia</taxon>
        <taxon>Eubacteriales</taxon>
        <taxon>Oscillospiraceae</taxon>
        <taxon>Flavonifractor</taxon>
    </lineage>
</organism>
<dbReference type="PANTHER" id="PTHR42659">
    <property type="entry name" value="XANTHINE DEHYDROGENASE SUBUNIT C-RELATED"/>
    <property type="match status" value="1"/>
</dbReference>
<proteinExistence type="predicted"/>
<evidence type="ECO:0000256" key="3">
    <source>
        <dbReference type="ARBA" id="ARBA00023002"/>
    </source>
</evidence>
<sequence length="285" mass="30192">MQYINASSAQEALDTLLQADGSGVIVAGGTDLMVDYKAGKVKNSVWIDVTRASDLVGIQVEDGKLVIGAATTLTTIARSPLVRQYFPSLAQGCGTVGSLQIRNSATLVGNVVSAQPAGDGAMSLAPLDPTFTVLSAQGERTMSMGEMYAGFARSAVDHSRELVTKLSIPLPQPGEAASFIRLELRKSLSLPMLNCAAMVHVEGGKIVWARITMAPVGVGPVRAAAAERYLAGKEMSDEVLAQAGQLALENANPRSNPLRGSREYRLETLPVLIRRALEECRTQLV</sequence>
<keyword evidence="2" id="KW-0274">FAD</keyword>
<name>A0A9D1Y701_9FIRM</name>
<reference evidence="5" key="2">
    <citation type="submission" date="2021-04" db="EMBL/GenBank/DDBJ databases">
        <authorList>
            <person name="Gilroy R."/>
        </authorList>
    </citation>
    <scope>NUCLEOTIDE SEQUENCE</scope>
    <source>
        <strain evidence="5">ChiBcec16_6824</strain>
    </source>
</reference>
<dbReference type="InterPro" id="IPR016166">
    <property type="entry name" value="FAD-bd_PCMH"/>
</dbReference>
<dbReference type="InterPro" id="IPR005107">
    <property type="entry name" value="CO_DH_flav_C"/>
</dbReference>
<dbReference type="SUPFAM" id="SSF56176">
    <property type="entry name" value="FAD-binding/transporter-associated domain-like"/>
    <property type="match status" value="1"/>
</dbReference>
<dbReference type="PANTHER" id="PTHR42659:SF2">
    <property type="entry name" value="XANTHINE DEHYDROGENASE SUBUNIT C-RELATED"/>
    <property type="match status" value="1"/>
</dbReference>
<dbReference type="GO" id="GO:0071949">
    <property type="term" value="F:FAD binding"/>
    <property type="evidence" value="ECO:0007669"/>
    <property type="project" value="InterPro"/>
</dbReference>
<dbReference type="InterPro" id="IPR016167">
    <property type="entry name" value="FAD-bd_PCMH_sub1"/>
</dbReference>
<dbReference type="Pfam" id="PF03450">
    <property type="entry name" value="CO_deh_flav_C"/>
    <property type="match status" value="1"/>
</dbReference>
<dbReference type="Gene3D" id="3.30.390.50">
    <property type="entry name" value="CO dehydrogenase flavoprotein, C-terminal domain"/>
    <property type="match status" value="1"/>
</dbReference>
<dbReference type="Proteomes" id="UP000823868">
    <property type="component" value="Unassembled WGS sequence"/>
</dbReference>
<gene>
    <name evidence="5" type="ORF">H9841_01770</name>
</gene>
<evidence type="ECO:0000259" key="4">
    <source>
        <dbReference type="PROSITE" id="PS51387"/>
    </source>
</evidence>